<dbReference type="EMBL" id="UZAE01000966">
    <property type="protein sequence ID" value="VDN97965.1"/>
    <property type="molecule type" value="Genomic_DNA"/>
</dbReference>
<accession>A0A3P7RRY6</accession>
<dbReference type="InterPro" id="IPR016024">
    <property type="entry name" value="ARM-type_fold"/>
</dbReference>
<dbReference type="InterPro" id="IPR000403">
    <property type="entry name" value="PI3/4_kinase_cat_dom"/>
</dbReference>
<feature type="compositionally biased region" description="Basic and acidic residues" evidence="1">
    <location>
        <begin position="536"/>
        <end position="549"/>
    </location>
</feature>
<evidence type="ECO:0000256" key="1">
    <source>
        <dbReference type="SAM" id="MobiDB-lite"/>
    </source>
</evidence>
<dbReference type="GO" id="GO:0005634">
    <property type="term" value="C:nucleus"/>
    <property type="evidence" value="ECO:0007669"/>
    <property type="project" value="TreeGrafter"/>
</dbReference>
<evidence type="ECO:0000259" key="3">
    <source>
        <dbReference type="PROSITE" id="PS51190"/>
    </source>
</evidence>
<dbReference type="GO" id="GO:0005737">
    <property type="term" value="C:cytoplasm"/>
    <property type="evidence" value="ECO:0007669"/>
    <property type="project" value="TreeGrafter"/>
</dbReference>
<dbReference type="Pfam" id="PF02260">
    <property type="entry name" value="FATC"/>
    <property type="match status" value="1"/>
</dbReference>
<dbReference type="SMART" id="SM01343">
    <property type="entry name" value="FATC"/>
    <property type="match status" value="1"/>
</dbReference>
<dbReference type="PANTHER" id="PTHR11139">
    <property type="entry name" value="ATAXIA TELANGIECTASIA MUTATED ATM -RELATED"/>
    <property type="match status" value="1"/>
</dbReference>
<dbReference type="GO" id="GO:0031932">
    <property type="term" value="C:TORC2 complex"/>
    <property type="evidence" value="ECO:0007669"/>
    <property type="project" value="TreeGrafter"/>
</dbReference>
<evidence type="ECO:0000259" key="2">
    <source>
        <dbReference type="PROSITE" id="PS50290"/>
    </source>
</evidence>
<dbReference type="InterPro" id="IPR050517">
    <property type="entry name" value="DDR_Repair_Kinase"/>
</dbReference>
<dbReference type="InterPro" id="IPR036940">
    <property type="entry name" value="PI3/4_kinase_cat_sf"/>
</dbReference>
<evidence type="ECO:0000313" key="5">
    <source>
        <dbReference type="Proteomes" id="UP000278807"/>
    </source>
</evidence>
<evidence type="ECO:0000313" key="4">
    <source>
        <dbReference type="EMBL" id="VDN97965.1"/>
    </source>
</evidence>
<dbReference type="SUPFAM" id="SSF48371">
    <property type="entry name" value="ARM repeat"/>
    <property type="match status" value="1"/>
</dbReference>
<feature type="domain" description="PI3K/PI4K catalytic" evidence="2">
    <location>
        <begin position="620"/>
        <end position="973"/>
    </location>
</feature>
<name>A0A3P7RRY6_RODNA</name>
<dbReference type="Gene3D" id="1.10.1070.11">
    <property type="entry name" value="Phosphatidylinositol 3-/4-kinase, catalytic domain"/>
    <property type="match status" value="1"/>
</dbReference>
<dbReference type="Gene3D" id="3.30.1010.10">
    <property type="entry name" value="Phosphatidylinositol 3-kinase Catalytic Subunit, Chain A, domain 4"/>
    <property type="match status" value="1"/>
</dbReference>
<sequence>MSSIASDLVKDLRIFGQMAANTWADGKPIRSSLSLDSIGSDLSPSELQMRLLMFATNISHTNESASAWLEMAHWCYERGQSEVKSTKTEAKRVLEASSSEYISTSILNSLTMEERGSLIDLIPPEVFKEVPLIDKRIVAKIYVFLDKISDESRSCRYCVEDIQNPDATSSGLLMDIFMEYLAEETSLIDDSMTFNSRLLSECSSLAAALTSRLHTLQSISAQAYFTFLAVAGRKFVAGGSSQEKIRPLDSTRAALRLLSLLNEPSRALRNTVADLITHGITKNSNSFISDSVDSHTSSIVWAECLPQILDRLGHPDPVVRECLLVLLNRLIHAATKEAKATSNSDRVLAKKLVYPALVGCRGVDYVKVEAKVESHLKLVEALVDAGYSTMVNEVSSLIDEMRRITVLWDELWFGILTQHLDDFDKRLIALEQKTEGEKENLANSVDDILKLRCEALLAPTFSIFEQLCALTLDTSAETPYELWFQNTYREHIDKTLQILRNFCTEQPPDDYRKLLEPIKDLYKRFQMLNQLPVKKAEGGDQKMSVRDNQENENEEVEEGKLEGLEGKEEEEEKEKERKVVRMNISNRLLNLAEISPTLLTMNCNSSIPLPGRARTNLVHIAPEIRVYPTKTRPKYLTFFNDRGQAMPYLLKCLEDLRLDERIMGLLRLTNTAFSLDGQPNAYTTPTYSITPIGPKAGLIQMVQAAVPLFKLYKKWQERIALDMAIDNVGGRPLEFIAKAKPSDLFYRKLRDHLPAHLANLNSRHLWPKEILVKILNELEMQIPDDLMTRELWAASSSMSAWWRIHRTYATSLGVTSAFGYLIGLGDRHLDNLLVDLSTGRIVHIDFNVCFDEGRSLKVPELVPFRFTRILRHALGPFSMYNSGKVGGTFGSSFVETLRTCRSIQELFHMHLQSFGIDPLNNWMSASQSGVSWSAFDLAYFAAFRGGCLPPLASESQNQMTKKRRVQTRLNVEVERTIGLMIARMVELGIKEPSWQTEVNSLLNMLVDNLKVLSDFQEKQTEIDRITRQLAILSSNSEGYEQLVAFEHHCHGVESAKEEIKSALERVESFATCLEANIVRDLDILNDWLSQPSSSSSGDLSHLLDEYRNFAQICMLSSDSKFHFNRDNTIRFSNKREVASALRQAILSPNILTAFKQLYRQTVTPQVDNFFSTSLHNALTVTESNLRTLKEQHFIPSTFDRNGLRSLFDQSHENLVRFIHQNSCRNIQVAYSLSLVRNLITWITSMFVMEPLVHIDVLYQHTGAIECAISVLDPTGSGNGLPFWAGNEIDTNSELQFFSTVHALIGKVVDLRDSLCFGFLPSMESALRTASRSDLLLLDRIREVINSTDSALQLQQAMNVVVMGDSKSPLAEVFKQIHVTLLTVAIEMENTCQSLANYPINATSWSRVDWITQAIAPLQSRCTADVGATSLWGWRPSNGPCELTTWLDEVYRAGILTIFKVTNEISSIWTDVREGRQRSTISCVPYVTVLERDFINRLSDRLVLVSEALLASSRVLLALFESLGISVQQELLQQTNLMPVMGVAPSVSVLRLHQMAETYAGINPDVLILASAIDNQLVNVFNATNSHVYTLLVSREIEANEVQLSLLQSACQAFDWMHDYADHSDSSLRSYLKRLKTCVENKMKTGENADPEIKSLCEIGLAICAAEHSRLGDDDDLDNAVLLLNDYTSFCRKLGQCEKEFTELDTVLYDLKNQFNLSWPATDWPNMEWVIEKLSSRITEIKQELQIYENGIDSAISTLVEENLVGANKDDYGSLIRALLAFEKQFLTELSPYVKQLERFSQISSDQECGSIWKQWLENCEIWKTTSSQVVKDLTELTSGYFLENKNKIMITGFLSVLRNCLQLRDHLGPSFKMLLEKGILKVLKRSKSTAIISIIEKLALVNNVKVEDYFEVADSRPLPREVVSPQALLAMRRLFGRLQGVDEYLLPQNDEASSSTVLSFIDQAHLCIRAAMDPNNLALMFEGWTPWV</sequence>
<dbReference type="SUPFAM" id="SSF56112">
    <property type="entry name" value="Protein kinase-like (PK-like)"/>
    <property type="match status" value="1"/>
</dbReference>
<dbReference type="PROSITE" id="PS50290">
    <property type="entry name" value="PI3_4_KINASE_3"/>
    <property type="match status" value="1"/>
</dbReference>
<dbReference type="InterPro" id="IPR011009">
    <property type="entry name" value="Kinase-like_dom_sf"/>
</dbReference>
<organism evidence="4 5">
    <name type="scientific">Rodentolepis nana</name>
    <name type="common">Dwarf tapeworm</name>
    <name type="synonym">Hymenolepis nana</name>
    <dbReference type="NCBI Taxonomy" id="102285"/>
    <lineage>
        <taxon>Eukaryota</taxon>
        <taxon>Metazoa</taxon>
        <taxon>Spiralia</taxon>
        <taxon>Lophotrochozoa</taxon>
        <taxon>Platyhelminthes</taxon>
        <taxon>Cestoda</taxon>
        <taxon>Eucestoda</taxon>
        <taxon>Cyclophyllidea</taxon>
        <taxon>Hymenolepididae</taxon>
        <taxon>Rodentolepis</taxon>
    </lineage>
</organism>
<dbReference type="SMART" id="SM00146">
    <property type="entry name" value="PI3Kc"/>
    <property type="match status" value="1"/>
</dbReference>
<dbReference type="GO" id="GO:0004674">
    <property type="term" value="F:protein serine/threonine kinase activity"/>
    <property type="evidence" value="ECO:0007669"/>
    <property type="project" value="TreeGrafter"/>
</dbReference>
<dbReference type="OrthoDB" id="10065496at2759"/>
<dbReference type="Proteomes" id="UP000278807">
    <property type="component" value="Unassembled WGS sequence"/>
</dbReference>
<feature type="domain" description="FATC" evidence="3">
    <location>
        <begin position="1956"/>
        <end position="1988"/>
    </location>
</feature>
<dbReference type="InterPro" id="IPR003152">
    <property type="entry name" value="FATC_dom"/>
</dbReference>
<dbReference type="Pfam" id="PF00454">
    <property type="entry name" value="PI3_PI4_kinase"/>
    <property type="match status" value="1"/>
</dbReference>
<keyword evidence="5" id="KW-1185">Reference proteome</keyword>
<protein>
    <submittedName>
        <fullName evidence="4">Uncharacterized protein</fullName>
    </submittedName>
</protein>
<feature type="region of interest" description="Disordered" evidence="1">
    <location>
        <begin position="536"/>
        <end position="574"/>
    </location>
</feature>
<dbReference type="GO" id="GO:0016242">
    <property type="term" value="P:negative regulation of macroautophagy"/>
    <property type="evidence" value="ECO:0007669"/>
    <property type="project" value="TreeGrafter"/>
</dbReference>
<dbReference type="PANTHER" id="PTHR11139:SF119">
    <property type="entry name" value="SERINE_THREONINE-PROTEIN KINASE SMG1"/>
    <property type="match status" value="1"/>
</dbReference>
<dbReference type="PROSITE" id="PS51190">
    <property type="entry name" value="FATC"/>
    <property type="match status" value="1"/>
</dbReference>
<dbReference type="GO" id="GO:0031929">
    <property type="term" value="P:TOR signaling"/>
    <property type="evidence" value="ECO:0007669"/>
    <property type="project" value="TreeGrafter"/>
</dbReference>
<dbReference type="GO" id="GO:0031931">
    <property type="term" value="C:TORC1 complex"/>
    <property type="evidence" value="ECO:0007669"/>
    <property type="project" value="TreeGrafter"/>
</dbReference>
<dbReference type="SMART" id="SM01345">
    <property type="entry name" value="Rapamycin_bind"/>
    <property type="match status" value="1"/>
</dbReference>
<proteinExistence type="predicted"/>
<gene>
    <name evidence="4" type="ORF">HNAJ_LOCUS2106</name>
</gene>
<reference evidence="4 5" key="1">
    <citation type="submission" date="2018-11" db="EMBL/GenBank/DDBJ databases">
        <authorList>
            <consortium name="Pathogen Informatics"/>
        </authorList>
    </citation>
    <scope>NUCLEOTIDE SEQUENCE [LARGE SCALE GENOMIC DNA]</scope>
</reference>